<gene>
    <name evidence="1" type="ORF">V6N12_037254</name>
</gene>
<dbReference type="Proteomes" id="UP001472677">
    <property type="component" value="Unassembled WGS sequence"/>
</dbReference>
<organism evidence="1 2">
    <name type="scientific">Hibiscus sabdariffa</name>
    <name type="common">roselle</name>
    <dbReference type="NCBI Taxonomy" id="183260"/>
    <lineage>
        <taxon>Eukaryota</taxon>
        <taxon>Viridiplantae</taxon>
        <taxon>Streptophyta</taxon>
        <taxon>Embryophyta</taxon>
        <taxon>Tracheophyta</taxon>
        <taxon>Spermatophyta</taxon>
        <taxon>Magnoliopsida</taxon>
        <taxon>eudicotyledons</taxon>
        <taxon>Gunneridae</taxon>
        <taxon>Pentapetalae</taxon>
        <taxon>rosids</taxon>
        <taxon>malvids</taxon>
        <taxon>Malvales</taxon>
        <taxon>Malvaceae</taxon>
        <taxon>Malvoideae</taxon>
        <taxon>Hibiscus</taxon>
    </lineage>
</organism>
<protein>
    <submittedName>
        <fullName evidence="1">Uncharacterized protein</fullName>
    </submittedName>
</protein>
<comment type="caution">
    <text evidence="1">The sequence shown here is derived from an EMBL/GenBank/DDBJ whole genome shotgun (WGS) entry which is preliminary data.</text>
</comment>
<evidence type="ECO:0000313" key="1">
    <source>
        <dbReference type="EMBL" id="KAK8513886.1"/>
    </source>
</evidence>
<dbReference type="EMBL" id="JBBPBM010000068">
    <property type="protein sequence ID" value="KAK8513886.1"/>
    <property type="molecule type" value="Genomic_DNA"/>
</dbReference>
<evidence type="ECO:0000313" key="2">
    <source>
        <dbReference type="Proteomes" id="UP001472677"/>
    </source>
</evidence>
<proteinExistence type="predicted"/>
<accession>A0ABR2C3B7</accession>
<name>A0ABR2C3B7_9ROSI</name>
<sequence>MENCGGYLVILKACVLIKGWILSALALTVPGNLTLAVIEALFHYRVVVRAYVYHCGGDFNGFSIVLEGVLIAYLYSIFIVFDAVVSSMFFKSCKIECLVDREGMECLEMKRRRKEGF</sequence>
<dbReference type="PANTHER" id="PTHR33133">
    <property type="entry name" value="OS08G0107100 PROTEIN-RELATED"/>
    <property type="match status" value="1"/>
</dbReference>
<reference evidence="1 2" key="1">
    <citation type="journal article" date="2024" name="G3 (Bethesda)">
        <title>Genome assembly of Hibiscus sabdariffa L. provides insights into metabolisms of medicinal natural products.</title>
        <authorList>
            <person name="Kim T."/>
        </authorList>
    </citation>
    <scope>NUCLEOTIDE SEQUENCE [LARGE SCALE GENOMIC DNA]</scope>
    <source>
        <strain evidence="1">TK-2024</strain>
        <tissue evidence="1">Old leaves</tissue>
    </source>
</reference>
<dbReference type="PANTHER" id="PTHR33133:SF3">
    <property type="entry name" value="TRANSMEMBRANE PROTEIN"/>
    <property type="match status" value="1"/>
</dbReference>
<keyword evidence="2" id="KW-1185">Reference proteome</keyword>